<reference evidence="1" key="1">
    <citation type="submission" date="2024-12" db="EMBL/GenBank/DDBJ databases">
        <authorList>
            <person name="Wu N."/>
        </authorList>
    </citation>
    <scope>NUCLEOTIDE SEQUENCE</scope>
    <source>
        <strain evidence="1">P15</strain>
    </source>
</reference>
<comment type="caution">
    <text evidence="1">The sequence shown here is derived from an EMBL/GenBank/DDBJ whole genome shotgun (WGS) entry which is preliminary data.</text>
</comment>
<sequence>MAVKWNSIALWAGVGAVILVAVLLSTLQNLGSSGKNGPYSIGMTFRGEASTSRAFTWRYDQGEADGVLQVALSRDGLVKDQADKLSFTASREIRTGEKGKTEGVYQAEASGLSPTTGYWYRVGDAAADVWSEPASFTTGPEAGADGEVSFLHVTDSQGETEADFRLWSRTLEQAVRQFPQAAFIMHTGDLTENPEDPAAWRHFFDLARPVLSRLPLMPTTGNHDEVDNDALEYRSRFFLPDNGITSKDKGPSYSFDYGPVHMVVLNTESDLNKQRDWLKKDLAASADKPWRIVAIHRGAYGGNRYDKLEDWVKVFDEYQVDLVLQGHNHEYSRSYPLRGGKVVGNGDDPVRERTGTVYVTPNTAGPKFNDKKEDLFYHKVHFQNKKQMFGGVTVAGKTLTYEAYDVDGRLLDRFVLEH</sequence>
<name>A0ACC7P394_9BACL</name>
<dbReference type="EC" id="3.1.-.-" evidence="1"/>
<keyword evidence="2" id="KW-1185">Reference proteome</keyword>
<gene>
    <name evidence="1" type="ORF">ACI1P1_10820</name>
</gene>
<keyword evidence="1" id="KW-0378">Hydrolase</keyword>
<evidence type="ECO:0000313" key="2">
    <source>
        <dbReference type="Proteomes" id="UP001631969"/>
    </source>
</evidence>
<dbReference type="EMBL" id="JBJURJ010000006">
    <property type="protein sequence ID" value="MFM9328782.1"/>
    <property type="molecule type" value="Genomic_DNA"/>
</dbReference>
<protein>
    <submittedName>
        <fullName evidence="1">Purple acid phosphatase family protein</fullName>
        <ecNumber evidence="1">3.1.-.-</ecNumber>
    </submittedName>
</protein>
<organism evidence="1 2">
    <name type="scientific">Paenibacillus mesotrionivorans</name>
    <dbReference type="NCBI Taxonomy" id="3160968"/>
    <lineage>
        <taxon>Bacteria</taxon>
        <taxon>Bacillati</taxon>
        <taxon>Bacillota</taxon>
        <taxon>Bacilli</taxon>
        <taxon>Bacillales</taxon>
        <taxon>Paenibacillaceae</taxon>
        <taxon>Paenibacillus</taxon>
    </lineage>
</organism>
<accession>A0ACC7P394</accession>
<dbReference type="Proteomes" id="UP001631969">
    <property type="component" value="Unassembled WGS sequence"/>
</dbReference>
<proteinExistence type="predicted"/>
<evidence type="ECO:0000313" key="1">
    <source>
        <dbReference type="EMBL" id="MFM9328782.1"/>
    </source>
</evidence>